<dbReference type="FunFam" id="2.40.50.140:FF:000106">
    <property type="entry name" value="DNA polymerase III subunit alpha"/>
    <property type="match status" value="1"/>
</dbReference>
<evidence type="ECO:0000256" key="2">
    <source>
        <dbReference type="ARBA" id="ARBA00012417"/>
    </source>
</evidence>
<dbReference type="Gene3D" id="3.20.20.140">
    <property type="entry name" value="Metal-dependent hydrolases"/>
    <property type="match status" value="1"/>
</dbReference>
<dbReference type="GO" id="GO:0008408">
    <property type="term" value="F:3'-5' exonuclease activity"/>
    <property type="evidence" value="ECO:0007669"/>
    <property type="project" value="InterPro"/>
</dbReference>
<dbReference type="GO" id="GO:0003676">
    <property type="term" value="F:nucleic acid binding"/>
    <property type="evidence" value="ECO:0007669"/>
    <property type="project" value="InterPro"/>
</dbReference>
<comment type="caution">
    <text evidence="10">The sequence shown here is derived from an EMBL/GenBank/DDBJ whole genome shotgun (WGS) entry which is preliminary data.</text>
</comment>
<evidence type="ECO:0000256" key="4">
    <source>
        <dbReference type="ARBA" id="ARBA00022490"/>
    </source>
</evidence>
<dbReference type="SMART" id="SM00481">
    <property type="entry name" value="POLIIIAc"/>
    <property type="match status" value="1"/>
</dbReference>
<dbReference type="RefSeq" id="WP_005303432.1">
    <property type="nucleotide sequence ID" value="NZ_AP027936.1"/>
</dbReference>
<reference evidence="10 11" key="1">
    <citation type="submission" date="2012-06" db="EMBL/GenBank/DDBJ databases">
        <title>The Genome Sequence of Aeromonas hydrophila SSU.</title>
        <authorList>
            <consortium name="The Broad Institute Genome Sequencing Platform"/>
            <person name="Earl A."/>
            <person name="Ward D."/>
            <person name="Feldgarden M."/>
            <person name="Gevers D."/>
            <person name="Chopra A."/>
            <person name="Walker B."/>
            <person name="Young S.K."/>
            <person name="Zeng Q."/>
            <person name="Gargeya S."/>
            <person name="Fitzgerald M."/>
            <person name="Haas B."/>
            <person name="Abouelleil A."/>
            <person name="Alvarado L."/>
            <person name="Arachchi H.M."/>
            <person name="Berlin A.M."/>
            <person name="Chapman S.B."/>
            <person name="Goldberg J."/>
            <person name="Griggs A."/>
            <person name="Gujja S."/>
            <person name="Hansen M."/>
            <person name="Howarth C."/>
            <person name="Imamovic A."/>
            <person name="Larimer J."/>
            <person name="McCowan C."/>
            <person name="Montmayeur A."/>
            <person name="Murphy C."/>
            <person name="Neiman D."/>
            <person name="Pearson M."/>
            <person name="Priest M."/>
            <person name="Roberts A."/>
            <person name="Saif S."/>
            <person name="Shea T."/>
            <person name="Sisk P."/>
            <person name="Sykes S."/>
            <person name="Wortman J."/>
            <person name="Nusbaum C."/>
            <person name="Birren B."/>
        </authorList>
    </citation>
    <scope>NUCLEOTIDE SEQUENCE [LARGE SCALE GENOMIC DNA]</scope>
    <source>
        <strain evidence="10 11">SSU</strain>
    </source>
</reference>
<evidence type="ECO:0000313" key="11">
    <source>
        <dbReference type="Proteomes" id="UP000005149"/>
    </source>
</evidence>
<gene>
    <name evidence="10" type="ORF">HMPREF1171_02330</name>
</gene>
<sequence>MADPRFIHLRVHTDFSMVDGLQKINPIVGAAAADNMPALALTDQMNMCGLVRFYGAAHGKGIKPLVGADFWVQSSELGDEQFRLTLLAMDNDGYQNITLLISRGYQRGHVQGRPVIDKEWLVEHAKGVIVLSGGREGDVGKFLLKGNRQMTEQCVAFYQTHFPDAYYLELLRTGRPDEEVYLHMAVNLASEFALPVVATNEVVFLTADDFDAHEIRVAIHDGYTLMDKRRPRRYSPQQYLRSQDEMCELFADIPEALENTVEIAKRCNVTVRLGEYFLPNFPTGDMTTEDFLVAKSKEGLEERLEFLFPDPAVRAERRPEYDERLDIELKVINQMGFPGYFLIVMEFIQWSKDNGIPVGPGRGSGAGSLVAYALKITDLDPLEFDLLFERFLNPERVSMPDFDVDFCMDRRDEVIEHVSEMYGRDAVSQIITFGSMAAKAVVRDVGRVLGHAYGFVDRISKLIPPDPGMTLAKAFEAEPKLPELYEQDEEVKDLIDMARRLEGVVRNAGKHAGGVVIAPTKITDFAPLYCDDEGHHPVTQFDKNDVEYAGLVKFDFLGLRTLTIIDWALGMINPRLAKEGKPPVDIAAIPIDDKRSFDLLQRYETTAVFQLESRGMKDLIKRLQPDCFEDMIALVALFRPGPLQSGMVDNFIDRKHGNEAISYPDEKWQHESLQPILEPTYGIILYQEQVMQIAQTLAGYTLGGADMLRRAMGKKKPEEMAKQRAGFEEGAIKNGVDGELAMKIFDLVEKFAGYGFNKSHSAAYALVSYQTLWLKTHFPAEFMAAVMTADMDNTDKIVTLVDECQRMGLTVIPPDVNTGRYRFSVNEDGHIVYGIGAVKGVGEGPIDAILEARDRDGPFRDLFDFCNRVDIKKLNKRVMEKLILSGAMDRLGPHRAALMATLEEAMRAAEQHAKAQAVGQVDMFGVLTEEIDDVKKAFANVPHWPDKVWLEGERETLGLYLTGHPINQYSGELRRYTSGRLCDLHPTSRDTVTTAAGLVIAARSMVTKRGNKMGIFTLDDRSGRLDVTLFSEALEKYEELMQKDRILVVSGQVSFDDFSGGLKMSARELLDINDARERFARAIRISLDEQRIDDRFFPRLCEILEPARAGVCPVQVNYRRPGSRVRLTLGTEWRVTPTDQLIDDLRVLLGRERVELVFD</sequence>
<dbReference type="InterPro" id="IPR041931">
    <property type="entry name" value="DNA_pol3_alpha_thumb_dom"/>
</dbReference>
<dbReference type="InterPro" id="IPR004805">
    <property type="entry name" value="DnaE2/DnaE/PolC"/>
</dbReference>
<dbReference type="AlphaFoldDB" id="K1K8P0"/>
<dbReference type="NCBIfam" id="NF004226">
    <property type="entry name" value="PRK05673.1"/>
    <property type="match status" value="1"/>
</dbReference>
<dbReference type="FunFam" id="3.20.20.140:FF:000028">
    <property type="entry name" value="DNA polymerase III subunit alpha"/>
    <property type="match status" value="1"/>
</dbReference>
<dbReference type="InterPro" id="IPR011708">
    <property type="entry name" value="DNA_pol3_alpha_NTPase_dom"/>
</dbReference>
<evidence type="ECO:0000256" key="1">
    <source>
        <dbReference type="ARBA" id="ARBA00004496"/>
    </source>
</evidence>
<dbReference type="InterPro" id="IPR003141">
    <property type="entry name" value="Pol/His_phosphatase_N"/>
</dbReference>
<keyword evidence="8" id="KW-0239">DNA-directed DNA polymerase</keyword>
<name>K1K8P0_9GAMM</name>
<accession>K1K8P0</accession>
<comment type="catalytic activity">
    <reaction evidence="9">
        <text>DNA(n) + a 2'-deoxyribonucleoside 5'-triphosphate = DNA(n+1) + diphosphate</text>
        <dbReference type="Rhea" id="RHEA:22508"/>
        <dbReference type="Rhea" id="RHEA-COMP:17339"/>
        <dbReference type="Rhea" id="RHEA-COMP:17340"/>
        <dbReference type="ChEBI" id="CHEBI:33019"/>
        <dbReference type="ChEBI" id="CHEBI:61560"/>
        <dbReference type="ChEBI" id="CHEBI:173112"/>
        <dbReference type="EC" id="2.7.7.7"/>
    </reaction>
</comment>
<dbReference type="PATRIC" id="fig|1073377.4.peg.2386"/>
<dbReference type="InterPro" id="IPR029460">
    <property type="entry name" value="DNAPol_HHH"/>
</dbReference>
<dbReference type="Pfam" id="PF01336">
    <property type="entry name" value="tRNA_anti-codon"/>
    <property type="match status" value="1"/>
</dbReference>
<dbReference type="Pfam" id="PF17657">
    <property type="entry name" value="DNA_pol3_finger"/>
    <property type="match status" value="1"/>
</dbReference>
<evidence type="ECO:0000313" key="10">
    <source>
        <dbReference type="EMBL" id="EKB28039.1"/>
    </source>
</evidence>
<dbReference type="InterPro" id="IPR004365">
    <property type="entry name" value="NA-bd_OB_tRNA"/>
</dbReference>
<dbReference type="GO" id="GO:0006260">
    <property type="term" value="P:DNA replication"/>
    <property type="evidence" value="ECO:0007669"/>
    <property type="project" value="UniProtKB-KW"/>
</dbReference>
<evidence type="ECO:0000256" key="8">
    <source>
        <dbReference type="ARBA" id="ARBA00022932"/>
    </source>
</evidence>
<dbReference type="CDD" id="cd04485">
    <property type="entry name" value="DnaE_OBF"/>
    <property type="match status" value="1"/>
</dbReference>
<dbReference type="GO" id="GO:0003887">
    <property type="term" value="F:DNA-directed DNA polymerase activity"/>
    <property type="evidence" value="ECO:0007669"/>
    <property type="project" value="UniProtKB-KW"/>
</dbReference>
<dbReference type="EC" id="2.7.7.7" evidence="2"/>
<dbReference type="Pfam" id="PF07733">
    <property type="entry name" value="DNA_pol3_alpha"/>
    <property type="match status" value="1"/>
</dbReference>
<keyword evidence="5" id="KW-0808">Transferase</keyword>
<dbReference type="InterPro" id="IPR016195">
    <property type="entry name" value="Pol/histidinol_Pase-like"/>
</dbReference>
<proteinExistence type="predicted"/>
<dbReference type="KEGG" id="adh:CK627_20195"/>
<keyword evidence="7" id="KW-0235">DNA replication</keyword>
<organism evidence="10 11">
    <name type="scientific">Aeromonas dhakensis</name>
    <dbReference type="NCBI Taxonomy" id="196024"/>
    <lineage>
        <taxon>Bacteria</taxon>
        <taxon>Pseudomonadati</taxon>
        <taxon>Pseudomonadota</taxon>
        <taxon>Gammaproteobacteria</taxon>
        <taxon>Aeromonadales</taxon>
        <taxon>Aeromonadaceae</taxon>
        <taxon>Aeromonas</taxon>
    </lineage>
</organism>
<comment type="subcellular location">
    <subcellularLocation>
        <location evidence="1">Cytoplasm</location>
    </subcellularLocation>
</comment>
<evidence type="ECO:0000256" key="7">
    <source>
        <dbReference type="ARBA" id="ARBA00022705"/>
    </source>
</evidence>
<dbReference type="FunFam" id="1.10.150.870:FF:000001">
    <property type="entry name" value="DNA polymerase III subunit alpha"/>
    <property type="match status" value="1"/>
</dbReference>
<dbReference type="Proteomes" id="UP000005149">
    <property type="component" value="Unassembled WGS sequence"/>
</dbReference>
<dbReference type="EMBL" id="AGWR01000016">
    <property type="protein sequence ID" value="EKB28039.1"/>
    <property type="molecule type" value="Genomic_DNA"/>
</dbReference>
<evidence type="ECO:0000256" key="6">
    <source>
        <dbReference type="ARBA" id="ARBA00022695"/>
    </source>
</evidence>
<dbReference type="PANTHER" id="PTHR32294">
    <property type="entry name" value="DNA POLYMERASE III SUBUNIT ALPHA"/>
    <property type="match status" value="1"/>
</dbReference>
<evidence type="ECO:0000256" key="9">
    <source>
        <dbReference type="ARBA" id="ARBA00049244"/>
    </source>
</evidence>
<evidence type="ECO:0000256" key="3">
    <source>
        <dbReference type="ARBA" id="ARBA00019114"/>
    </source>
</evidence>
<dbReference type="NCBIfam" id="TIGR00594">
    <property type="entry name" value="polc"/>
    <property type="match status" value="1"/>
</dbReference>
<dbReference type="HOGENOM" id="CLU_001600_0_0_6"/>
<dbReference type="CDD" id="cd07433">
    <property type="entry name" value="PHP_PolIIIA_DnaE1"/>
    <property type="match status" value="1"/>
</dbReference>
<keyword evidence="4" id="KW-0963">Cytoplasm</keyword>
<keyword evidence="11" id="KW-1185">Reference proteome</keyword>
<dbReference type="Pfam" id="PF20914">
    <property type="entry name" value="DNA_pol_IIIA_C"/>
    <property type="match status" value="1"/>
</dbReference>
<dbReference type="InterPro" id="IPR048472">
    <property type="entry name" value="DNA_pol_IIIA_C"/>
</dbReference>
<dbReference type="InterPro" id="IPR040982">
    <property type="entry name" value="DNA_pol3_finger"/>
</dbReference>
<dbReference type="GO" id="GO:0005737">
    <property type="term" value="C:cytoplasm"/>
    <property type="evidence" value="ECO:0007669"/>
    <property type="project" value="UniProtKB-SubCell"/>
</dbReference>
<dbReference type="Gene3D" id="1.10.150.870">
    <property type="match status" value="1"/>
</dbReference>
<dbReference type="Gene3D" id="1.10.10.1600">
    <property type="entry name" value="Bacterial DNA polymerase III alpha subunit, thumb domain"/>
    <property type="match status" value="1"/>
</dbReference>
<dbReference type="SUPFAM" id="SSF89550">
    <property type="entry name" value="PHP domain-like"/>
    <property type="match status" value="1"/>
</dbReference>
<dbReference type="Pfam" id="PF14579">
    <property type="entry name" value="HHH_6"/>
    <property type="match status" value="1"/>
</dbReference>
<dbReference type="Pfam" id="PF02811">
    <property type="entry name" value="PHP"/>
    <property type="match status" value="1"/>
</dbReference>
<keyword evidence="6" id="KW-0548">Nucleotidyltransferase</keyword>
<evidence type="ECO:0000256" key="5">
    <source>
        <dbReference type="ARBA" id="ARBA00022679"/>
    </source>
</evidence>
<dbReference type="GeneID" id="47846506"/>
<protein>
    <recommendedName>
        <fullName evidence="3">DNA polymerase III subunit alpha</fullName>
        <ecNumber evidence="2">2.7.7.7</ecNumber>
    </recommendedName>
</protein>
<dbReference type="PANTHER" id="PTHR32294:SF0">
    <property type="entry name" value="DNA POLYMERASE III SUBUNIT ALPHA"/>
    <property type="match status" value="1"/>
</dbReference>
<dbReference type="InterPro" id="IPR012340">
    <property type="entry name" value="NA-bd_OB-fold"/>
</dbReference>
<dbReference type="InterPro" id="IPR004013">
    <property type="entry name" value="PHP_dom"/>
</dbReference>
<dbReference type="Gene3D" id="2.40.50.140">
    <property type="entry name" value="Nucleic acid-binding proteins"/>
    <property type="match status" value="1"/>
</dbReference>
<dbReference type="FunFam" id="1.10.10.1600:FF:000001">
    <property type="entry name" value="DNA polymerase III subunit alpha"/>
    <property type="match status" value="1"/>
</dbReference>
<dbReference type="InterPro" id="IPR049821">
    <property type="entry name" value="PolIIIA_DnaE1_PHP"/>
</dbReference>